<evidence type="ECO:0000313" key="2">
    <source>
        <dbReference type="Proteomes" id="UP000614811"/>
    </source>
</evidence>
<reference evidence="1" key="2">
    <citation type="submission" date="2020-09" db="EMBL/GenBank/DDBJ databases">
        <authorList>
            <person name="Sun Q."/>
            <person name="Kim S."/>
        </authorList>
    </citation>
    <scope>NUCLEOTIDE SEQUENCE</scope>
    <source>
        <strain evidence="1">KCTC 12711</strain>
    </source>
</reference>
<dbReference type="EMBL" id="BMXA01000001">
    <property type="protein sequence ID" value="GGZ98531.1"/>
    <property type="molecule type" value="Genomic_DNA"/>
</dbReference>
<dbReference type="Pfam" id="PF07152">
    <property type="entry name" value="YaeQ"/>
    <property type="match status" value="1"/>
</dbReference>
<dbReference type="InterPro" id="IPR011335">
    <property type="entry name" value="Restrct_endonuc-II-like"/>
</dbReference>
<dbReference type="InterPro" id="IPR038590">
    <property type="entry name" value="YaeQ_sf"/>
</dbReference>
<dbReference type="PANTHER" id="PTHR38784:SF1">
    <property type="entry name" value="SUCROSE PHOSPHORYLASE"/>
    <property type="match status" value="1"/>
</dbReference>
<gene>
    <name evidence="1" type="primary">yaeQ</name>
    <name evidence="1" type="ORF">GCM10008090_03780</name>
</gene>
<evidence type="ECO:0000313" key="1">
    <source>
        <dbReference type="EMBL" id="GGZ98531.1"/>
    </source>
</evidence>
<dbReference type="SMART" id="SM01322">
    <property type="entry name" value="YaeQ"/>
    <property type="match status" value="1"/>
</dbReference>
<dbReference type="InterPro" id="IPR009822">
    <property type="entry name" value="YaeQ"/>
</dbReference>
<dbReference type="AlphaFoldDB" id="A0A918RGW0"/>
<comment type="caution">
    <text evidence="1">The sequence shown here is derived from an EMBL/GenBank/DDBJ whole genome shotgun (WGS) entry which is preliminary data.</text>
</comment>
<reference evidence="1" key="1">
    <citation type="journal article" date="2014" name="Int. J. Syst. Evol. Microbiol.">
        <title>Complete genome sequence of Corynebacterium casei LMG S-19264T (=DSM 44701T), isolated from a smear-ripened cheese.</title>
        <authorList>
            <consortium name="US DOE Joint Genome Institute (JGI-PGF)"/>
            <person name="Walter F."/>
            <person name="Albersmeier A."/>
            <person name="Kalinowski J."/>
            <person name="Ruckert C."/>
        </authorList>
    </citation>
    <scope>NUCLEOTIDE SEQUENCE</scope>
    <source>
        <strain evidence="1">KCTC 12711</strain>
    </source>
</reference>
<sequence>MEFTMAIKPTIYKLRIALSDLERNYYDSLSLTVALHPSETLTRMMARVMAFCLNATPDLTFTKGLSEQDEPDIWIKSYDDKIKLWIETGEPVVDRVKKAVRSAELVRLYTFNSKTDVWWSQNGAKLSQSGAQITRFDPNSIIRMAELANRTMDCSVTITGQSAYVAVADGECEITWEVLCE</sequence>
<dbReference type="Gene3D" id="3.10.640.10">
    <property type="entry name" value="Restriction endonuclease-like alpha-beta roll domain"/>
    <property type="match status" value="1"/>
</dbReference>
<dbReference type="SUPFAM" id="SSF52980">
    <property type="entry name" value="Restriction endonuclease-like"/>
    <property type="match status" value="1"/>
</dbReference>
<dbReference type="PANTHER" id="PTHR38784">
    <property type="entry name" value="SUCROSE PHOSPHORYLASE"/>
    <property type="match status" value="1"/>
</dbReference>
<name>A0A918RGW0_9GAMM</name>
<accession>A0A918RGW0</accession>
<dbReference type="PIRSF" id="PIRSF011484">
    <property type="entry name" value="YaeQ"/>
    <property type="match status" value="1"/>
</dbReference>
<evidence type="ECO:0008006" key="3">
    <source>
        <dbReference type="Google" id="ProtNLM"/>
    </source>
</evidence>
<dbReference type="Proteomes" id="UP000614811">
    <property type="component" value="Unassembled WGS sequence"/>
</dbReference>
<protein>
    <recommendedName>
        <fullName evidence="3">YaeQ family protein</fullName>
    </recommendedName>
</protein>
<proteinExistence type="predicted"/>
<organism evidence="1 2">
    <name type="scientific">Arenicella chitinivorans</name>
    <dbReference type="NCBI Taxonomy" id="1329800"/>
    <lineage>
        <taxon>Bacteria</taxon>
        <taxon>Pseudomonadati</taxon>
        <taxon>Pseudomonadota</taxon>
        <taxon>Gammaproteobacteria</taxon>
        <taxon>Arenicellales</taxon>
        <taxon>Arenicellaceae</taxon>
        <taxon>Arenicella</taxon>
    </lineage>
</organism>
<keyword evidence="2" id="KW-1185">Reference proteome</keyword>